<evidence type="ECO:0000313" key="3">
    <source>
        <dbReference type="EMBL" id="KAF5310623.1"/>
    </source>
</evidence>
<dbReference type="Proteomes" id="UP000567179">
    <property type="component" value="Unassembled WGS sequence"/>
</dbReference>
<comment type="caution">
    <text evidence="3">The sequence shown here is derived from an EMBL/GenBank/DDBJ whole genome shotgun (WGS) entry which is preliminary data.</text>
</comment>
<organism evidence="3 4">
    <name type="scientific">Psilocybe cf. subviscida</name>
    <dbReference type="NCBI Taxonomy" id="2480587"/>
    <lineage>
        <taxon>Eukaryota</taxon>
        <taxon>Fungi</taxon>
        <taxon>Dikarya</taxon>
        <taxon>Basidiomycota</taxon>
        <taxon>Agaricomycotina</taxon>
        <taxon>Agaricomycetes</taxon>
        <taxon>Agaricomycetidae</taxon>
        <taxon>Agaricales</taxon>
        <taxon>Agaricineae</taxon>
        <taxon>Strophariaceae</taxon>
        <taxon>Psilocybe</taxon>
    </lineage>
</organism>
<keyword evidence="1" id="KW-0677">Repeat</keyword>
<proteinExistence type="predicted"/>
<dbReference type="Pfam" id="PF24883">
    <property type="entry name" value="NPHP3_N"/>
    <property type="match status" value="1"/>
</dbReference>
<dbReference type="Gene3D" id="3.40.50.300">
    <property type="entry name" value="P-loop containing nucleotide triphosphate hydrolases"/>
    <property type="match status" value="1"/>
</dbReference>
<evidence type="ECO:0000259" key="2">
    <source>
        <dbReference type="Pfam" id="PF24883"/>
    </source>
</evidence>
<name>A0A8H5ATL2_9AGAR</name>
<reference evidence="3 4" key="1">
    <citation type="journal article" date="2020" name="ISME J.">
        <title>Uncovering the hidden diversity of litter-decomposition mechanisms in mushroom-forming fungi.</title>
        <authorList>
            <person name="Floudas D."/>
            <person name="Bentzer J."/>
            <person name="Ahren D."/>
            <person name="Johansson T."/>
            <person name="Persson P."/>
            <person name="Tunlid A."/>
        </authorList>
    </citation>
    <scope>NUCLEOTIDE SEQUENCE [LARGE SCALE GENOMIC DNA]</scope>
    <source>
        <strain evidence="3 4">CBS 101986</strain>
    </source>
</reference>
<dbReference type="AlphaFoldDB" id="A0A8H5ATL2"/>
<dbReference type="InterPro" id="IPR027417">
    <property type="entry name" value="P-loop_NTPase"/>
</dbReference>
<dbReference type="SUPFAM" id="SSF52540">
    <property type="entry name" value="P-loop containing nucleoside triphosphate hydrolases"/>
    <property type="match status" value="1"/>
</dbReference>
<feature type="domain" description="Nephrocystin 3-like N-terminal" evidence="2">
    <location>
        <begin position="52"/>
        <end position="208"/>
    </location>
</feature>
<sequence>MQTPWDRFEAAVAPAAFHNSAQRFDSPRCHPNTRVAVMNELRDLAHRQGATGNARLLWVSGPAGAGKSAIAQSFCEECFSTNLLLASFFFNRSDPTRNNAKSFVATLTYQIYGRVPAHHQSLILNVISNDPLVFERSIVAQFKALIMDPLRDLFGAGYFASGTGEPSLIVIDGLDECSGAPAQVSILKALENISMQSDCPFVFLVASRPEHDIEMSFRSSSLGHLLHRLVLDDSYRPDTDIKLFLTEKIQQTYATHPLRDSISQGWPSSEAIEDIVQKSSGQFIYASVVVKYVTSSRHYPPNRLDVVRRLRPPKRDLPFAELDALYSHILSRVEDITLVLRTYGEMHTNHIEQLCELDPGNCLSALCDLQSVLQVKEETGHQNIRLLHKSLPDYLLDPARSHGYHIDTTPAAVIPILTLCLRLYSGGYDNPHLYSLDPNELQDFTFRYAAFFGNHSGLLIGNIHLCHKDLMSFPLIYSQITSYPTELTSLDTMTVVKTALPLWFACDFLDKLYTLFPELVDRLPWQALFKSPNSHYCVMPMILVFMLLERPDTWIFQKVFDFVEYLPYDKLSRFTMHAEKRNLMPRLGNLSCSAARRCIDLLMHDSSPKSAAIALKLLPLILPECKLSLELSDACRPAGPFAYRMTGDHGLSALVYRARTAMQKYRERYEKGSLEAALLVEPTFLDTVQKRLEWGCLAKYYGHPLVLAYQTLCVHANNLALDIPAPPA</sequence>
<evidence type="ECO:0000256" key="1">
    <source>
        <dbReference type="ARBA" id="ARBA00022737"/>
    </source>
</evidence>
<accession>A0A8H5ATL2</accession>
<evidence type="ECO:0000313" key="4">
    <source>
        <dbReference type="Proteomes" id="UP000567179"/>
    </source>
</evidence>
<dbReference type="InterPro" id="IPR056884">
    <property type="entry name" value="NPHP3-like_N"/>
</dbReference>
<dbReference type="EMBL" id="JAACJJ010000057">
    <property type="protein sequence ID" value="KAF5310623.1"/>
    <property type="molecule type" value="Genomic_DNA"/>
</dbReference>
<gene>
    <name evidence="3" type="ORF">D9619_008269</name>
</gene>
<dbReference type="PANTHER" id="PTHR10039:SF14">
    <property type="entry name" value="NACHT DOMAIN-CONTAINING PROTEIN"/>
    <property type="match status" value="1"/>
</dbReference>
<protein>
    <recommendedName>
        <fullName evidence="2">Nephrocystin 3-like N-terminal domain-containing protein</fullName>
    </recommendedName>
</protein>
<keyword evidence="4" id="KW-1185">Reference proteome</keyword>
<dbReference type="OrthoDB" id="7464126at2759"/>
<dbReference type="PANTHER" id="PTHR10039">
    <property type="entry name" value="AMELOGENIN"/>
    <property type="match status" value="1"/>
</dbReference>